<evidence type="ECO:0000313" key="3">
    <source>
        <dbReference type="Proteomes" id="UP000321750"/>
    </source>
</evidence>
<feature type="compositionally biased region" description="Basic and acidic residues" evidence="1">
    <location>
        <begin position="1"/>
        <end position="18"/>
    </location>
</feature>
<dbReference type="AlphaFoldDB" id="A0A512JI89"/>
<comment type="caution">
    <text evidence="2">The sequence shown here is derived from an EMBL/GenBank/DDBJ whole genome shotgun (WGS) entry which is preliminary data.</text>
</comment>
<evidence type="ECO:0000256" key="1">
    <source>
        <dbReference type="SAM" id="MobiDB-lite"/>
    </source>
</evidence>
<reference evidence="2 3" key="1">
    <citation type="submission" date="2019-07" db="EMBL/GenBank/DDBJ databases">
        <title>Whole genome shotgun sequence of Methylobacterium gnaphalii NBRC 107716.</title>
        <authorList>
            <person name="Hosoyama A."/>
            <person name="Uohara A."/>
            <person name="Ohji S."/>
            <person name="Ichikawa N."/>
        </authorList>
    </citation>
    <scope>NUCLEOTIDE SEQUENCE [LARGE SCALE GENOMIC DNA]</scope>
    <source>
        <strain evidence="2 3">NBRC 107716</strain>
    </source>
</reference>
<organism evidence="2 3">
    <name type="scientific">Methylobacterium gnaphalii</name>
    <dbReference type="NCBI Taxonomy" id="1010610"/>
    <lineage>
        <taxon>Bacteria</taxon>
        <taxon>Pseudomonadati</taxon>
        <taxon>Pseudomonadota</taxon>
        <taxon>Alphaproteobacteria</taxon>
        <taxon>Hyphomicrobiales</taxon>
        <taxon>Methylobacteriaceae</taxon>
        <taxon>Methylobacterium</taxon>
    </lineage>
</organism>
<protein>
    <submittedName>
        <fullName evidence="2">Uncharacterized protein</fullName>
    </submittedName>
</protein>
<evidence type="ECO:0000313" key="2">
    <source>
        <dbReference type="EMBL" id="GEP09679.1"/>
    </source>
</evidence>
<keyword evidence="3" id="KW-1185">Reference proteome</keyword>
<gene>
    <name evidence="2" type="ORF">MGN01_15240</name>
</gene>
<proteinExistence type="predicted"/>
<accession>A0A512JI89</accession>
<dbReference type="Proteomes" id="UP000321750">
    <property type="component" value="Unassembled WGS sequence"/>
</dbReference>
<sequence>MSRDQSHVIDRAETKAAKAAEQQARASAIWEEIEADRRALDDRTERLRALRLARQSDGRD</sequence>
<dbReference type="RefSeq" id="WP_147045969.1">
    <property type="nucleotide sequence ID" value="NZ_BJZV01000006.1"/>
</dbReference>
<feature type="region of interest" description="Disordered" evidence="1">
    <location>
        <begin position="1"/>
        <end position="25"/>
    </location>
</feature>
<name>A0A512JI89_9HYPH</name>
<dbReference type="EMBL" id="BJZV01000006">
    <property type="protein sequence ID" value="GEP09679.1"/>
    <property type="molecule type" value="Genomic_DNA"/>
</dbReference>